<evidence type="ECO:0000256" key="4">
    <source>
        <dbReference type="ARBA" id="ARBA00022692"/>
    </source>
</evidence>
<evidence type="ECO:0000256" key="6">
    <source>
        <dbReference type="ARBA" id="ARBA00022892"/>
    </source>
</evidence>
<feature type="transmembrane region" description="Helical" evidence="11">
    <location>
        <begin position="109"/>
        <end position="128"/>
    </location>
</feature>
<dbReference type="GO" id="GO:0016192">
    <property type="term" value="P:vesicle-mediated transport"/>
    <property type="evidence" value="ECO:0007669"/>
    <property type="project" value="UniProtKB-KW"/>
</dbReference>
<dbReference type="STRING" id="935791.I3EFE5"/>
<keyword evidence="9 11" id="KW-0472">Membrane</keyword>
<accession>I3EFE5</accession>
<dbReference type="Proteomes" id="UP000002872">
    <property type="component" value="Unassembled WGS sequence"/>
</dbReference>
<dbReference type="GO" id="GO:0005789">
    <property type="term" value="C:endoplasmic reticulum membrane"/>
    <property type="evidence" value="ECO:0007669"/>
    <property type="project" value="UniProtKB-SubCell"/>
</dbReference>
<keyword evidence="7" id="KW-0653">Protein transport</keyword>
<evidence type="ECO:0000256" key="1">
    <source>
        <dbReference type="ARBA" id="ARBA00004477"/>
    </source>
</evidence>
<feature type="transmembrane region" description="Helical" evidence="11">
    <location>
        <begin position="170"/>
        <end position="189"/>
    </location>
</feature>
<evidence type="ECO:0000256" key="10">
    <source>
        <dbReference type="ARBA" id="ARBA00023170"/>
    </source>
</evidence>
<dbReference type="HOGENOM" id="CLU_057784_0_0_1"/>
<evidence type="ECO:0000256" key="3">
    <source>
        <dbReference type="ARBA" id="ARBA00022448"/>
    </source>
</evidence>
<evidence type="ECO:0000313" key="12">
    <source>
        <dbReference type="EMBL" id="EIJ87942.1"/>
    </source>
</evidence>
<keyword evidence="5" id="KW-0256">Endoplasmic reticulum</keyword>
<evidence type="ECO:0008006" key="14">
    <source>
        <dbReference type="Google" id="ProtNLM"/>
    </source>
</evidence>
<keyword evidence="3" id="KW-0813">Transport</keyword>
<dbReference type="GO" id="GO:0015031">
    <property type="term" value="P:protein transport"/>
    <property type="evidence" value="ECO:0007669"/>
    <property type="project" value="UniProtKB-KW"/>
</dbReference>
<dbReference type="InParanoid" id="I3EFE5"/>
<dbReference type="PRINTS" id="PR00660">
    <property type="entry name" value="ERLUMENR"/>
</dbReference>
<evidence type="ECO:0000256" key="9">
    <source>
        <dbReference type="ARBA" id="ARBA00023136"/>
    </source>
</evidence>
<evidence type="ECO:0000313" key="13">
    <source>
        <dbReference type="Proteomes" id="UP000002872"/>
    </source>
</evidence>
<evidence type="ECO:0000256" key="2">
    <source>
        <dbReference type="ARBA" id="ARBA00010120"/>
    </source>
</evidence>
<dbReference type="AlphaFoldDB" id="I3EFE5"/>
<reference evidence="12" key="1">
    <citation type="submission" date="2011-01" db="EMBL/GenBank/DDBJ databases">
        <title>The Genome Sequence of Nematocida parisii strain ERTm3.</title>
        <authorList>
            <consortium name="The Broad Institute Genome Sequencing Platform"/>
            <consortium name="The Broad Institute Genome Sequencing Center for Infectious Disease"/>
            <person name="Cuomo C."/>
            <person name="Troemel E."/>
            <person name="Young S.K."/>
            <person name="Zeng Q."/>
            <person name="Gargeya S."/>
            <person name="Fitzgerald M."/>
            <person name="Haas B."/>
            <person name="Abouelleil A."/>
            <person name="Alvarado L."/>
            <person name="Arachchi H.M."/>
            <person name="Berlin A."/>
            <person name="Chapman S.B."/>
            <person name="Gearin G."/>
            <person name="Goldberg J."/>
            <person name="Griggs A."/>
            <person name="Gujja S."/>
            <person name="Hansen M."/>
            <person name="Heiman D."/>
            <person name="Howarth C."/>
            <person name="Larimer J."/>
            <person name="Lui A."/>
            <person name="MacDonald P.J.P."/>
            <person name="McCowen C."/>
            <person name="Montmayeur A."/>
            <person name="Murphy C."/>
            <person name="Neiman D."/>
            <person name="Pearson M."/>
            <person name="Priest M."/>
            <person name="Roberts A."/>
            <person name="Saif S."/>
            <person name="Shea T."/>
            <person name="Sisk P."/>
            <person name="Stolte C."/>
            <person name="Sykes S."/>
            <person name="Wortman J."/>
            <person name="Nusbaum C."/>
            <person name="Birren B."/>
        </authorList>
    </citation>
    <scope>NUCLEOTIDE SEQUENCE</scope>
    <source>
        <strain evidence="12">ERTm3</strain>
    </source>
</reference>
<keyword evidence="8 11" id="KW-1133">Transmembrane helix</keyword>
<dbReference type="Pfam" id="PF00810">
    <property type="entry name" value="ER_lumen_recept"/>
    <property type="match status" value="1"/>
</dbReference>
<comment type="similarity">
    <text evidence="2">Belongs to the ERD2 family.</text>
</comment>
<sequence length="246" mass="28588">MGALFVVLLRTFADVLHTLSMLILLVKMNRTKSCSGISLRSQILYLSVYILRYLDLFYLMVYPPKKIPYRLIYNSFMKIFFISLQLNIIYKMLYSYYYSYDKEYDDMPIIYIIAVALVSGLLLCDTKISAHIIRGTIEWLWAASIVLESVSILPQLSLLHRVGEGEILTIEYVITLGLYRFIYMLIWIGKFVSTGEVASHLLLWGSVVQSVIYLELFWVYANRVIKSGRKFTLKPKKVLARCVLIK</sequence>
<proteinExistence type="inferred from homology"/>
<evidence type="ECO:0000256" key="7">
    <source>
        <dbReference type="ARBA" id="ARBA00022927"/>
    </source>
</evidence>
<name>I3EFE5_NEMP3</name>
<dbReference type="GO" id="GO:0046923">
    <property type="term" value="F:ER retention sequence binding"/>
    <property type="evidence" value="ECO:0007669"/>
    <property type="project" value="InterPro"/>
</dbReference>
<evidence type="ECO:0000256" key="11">
    <source>
        <dbReference type="SAM" id="Phobius"/>
    </source>
</evidence>
<feature type="transmembrane region" description="Helical" evidence="11">
    <location>
        <begin position="71"/>
        <end position="89"/>
    </location>
</feature>
<evidence type="ECO:0000256" key="5">
    <source>
        <dbReference type="ARBA" id="ARBA00022824"/>
    </source>
</evidence>
<dbReference type="EMBL" id="GL870880">
    <property type="protein sequence ID" value="EIJ87942.1"/>
    <property type="molecule type" value="Genomic_DNA"/>
</dbReference>
<dbReference type="FunCoup" id="I3EFE5">
    <property type="interactions" value="42"/>
</dbReference>
<comment type="subcellular location">
    <subcellularLocation>
        <location evidence="1">Endoplasmic reticulum membrane</location>
        <topology evidence="1">Multi-pass membrane protein</topology>
    </subcellularLocation>
</comment>
<evidence type="ECO:0000256" key="8">
    <source>
        <dbReference type="ARBA" id="ARBA00022989"/>
    </source>
</evidence>
<dbReference type="GO" id="GO:0006621">
    <property type="term" value="P:protein retention in ER lumen"/>
    <property type="evidence" value="ECO:0007669"/>
    <property type="project" value="InterPro"/>
</dbReference>
<organism evidence="12 13">
    <name type="scientific">Nematocida parisii (strain ERTm3)</name>
    <name type="common">Nematode killer fungus</name>
    <dbReference type="NCBI Taxonomy" id="935791"/>
    <lineage>
        <taxon>Eukaryota</taxon>
        <taxon>Fungi</taxon>
        <taxon>Fungi incertae sedis</taxon>
        <taxon>Microsporidia</taxon>
        <taxon>Nematocida</taxon>
    </lineage>
</organism>
<keyword evidence="13" id="KW-1185">Reference proteome</keyword>
<keyword evidence="6" id="KW-0931">ER-Golgi transport</keyword>
<feature type="transmembrane region" description="Helical" evidence="11">
    <location>
        <begin position="201"/>
        <end position="221"/>
    </location>
</feature>
<dbReference type="OMA" id="WKSRSCE"/>
<gene>
    <name evidence="12" type="ORF">NEQG_02014</name>
</gene>
<dbReference type="VEuPathDB" id="MicrosporidiaDB:NEQG_02014"/>
<keyword evidence="10" id="KW-0675">Receptor</keyword>
<protein>
    <recommendedName>
        <fullName evidence="14">ER lumen protein-retaining receptor</fullName>
    </recommendedName>
</protein>
<dbReference type="OrthoDB" id="7694678at2759"/>
<keyword evidence="4 11" id="KW-0812">Transmembrane</keyword>
<dbReference type="PANTHER" id="PTHR10585">
    <property type="entry name" value="ER LUMEN PROTEIN RETAINING RECEPTOR"/>
    <property type="match status" value="1"/>
</dbReference>
<dbReference type="InterPro" id="IPR000133">
    <property type="entry name" value="ER_ret_rcpt"/>
</dbReference>